<keyword evidence="3" id="KW-1185">Reference proteome</keyword>
<dbReference type="Proteomes" id="UP000619457">
    <property type="component" value="Unassembled WGS sequence"/>
</dbReference>
<dbReference type="CDD" id="cd24032">
    <property type="entry name" value="ASKHA_NBD_TsaB"/>
    <property type="match status" value="1"/>
</dbReference>
<evidence type="ECO:0000313" key="2">
    <source>
        <dbReference type="EMBL" id="GGZ33763.1"/>
    </source>
</evidence>
<feature type="domain" description="Gcp-like" evidence="1">
    <location>
        <begin position="35"/>
        <end position="138"/>
    </location>
</feature>
<dbReference type="InterPro" id="IPR000905">
    <property type="entry name" value="Gcp-like_dom"/>
</dbReference>
<sequence length="229" mass="24717">MGLILSIETAVSVCSVAVHKDGQLEGLLEVHQANIHAQKLLPLIDSLLTGLGLTVKELSAIAVSEGPGSYTGLRIGVSTAKGLAFAHGLPLIGVGTLEGLAQRARPFLEEGDVVIPMIDARRMEVYAKVVDAALQELEPLAPVIIDENSFAEYLAVGRVFFVGDGVAKVQEVLRHDHARYLPLTNSAVAIGELAFEKYKKGQFVDLAYFEPNYLKEFKVLKSKKNPLAQ</sequence>
<reference evidence="2" key="1">
    <citation type="journal article" date="2014" name="Int. J. Syst. Evol. Microbiol.">
        <title>Complete genome sequence of Corynebacterium casei LMG S-19264T (=DSM 44701T), isolated from a smear-ripened cheese.</title>
        <authorList>
            <consortium name="US DOE Joint Genome Institute (JGI-PGF)"/>
            <person name="Walter F."/>
            <person name="Albersmeier A."/>
            <person name="Kalinowski J."/>
            <person name="Ruckert C."/>
        </authorList>
    </citation>
    <scope>NUCLEOTIDE SEQUENCE</scope>
    <source>
        <strain evidence="2">KCTC 12368</strain>
    </source>
</reference>
<protein>
    <submittedName>
        <fullName evidence="2">tRNA (Adenosine(37)-N6)-threonylcarbamoyltransferase complex dimerization subunit type 1 TsaB</fullName>
    </submittedName>
</protein>
<dbReference type="PANTHER" id="PTHR11735">
    <property type="entry name" value="TRNA N6-ADENOSINE THREONYLCARBAMOYLTRANSFERASE"/>
    <property type="match status" value="1"/>
</dbReference>
<dbReference type="AlphaFoldDB" id="A0A918Q6F5"/>
<dbReference type="Pfam" id="PF00814">
    <property type="entry name" value="TsaD"/>
    <property type="match status" value="1"/>
</dbReference>
<evidence type="ECO:0000313" key="3">
    <source>
        <dbReference type="Proteomes" id="UP000619457"/>
    </source>
</evidence>
<dbReference type="GO" id="GO:0005829">
    <property type="term" value="C:cytosol"/>
    <property type="evidence" value="ECO:0007669"/>
    <property type="project" value="TreeGrafter"/>
</dbReference>
<dbReference type="GO" id="GO:0002949">
    <property type="term" value="P:tRNA threonylcarbamoyladenosine modification"/>
    <property type="evidence" value="ECO:0007669"/>
    <property type="project" value="InterPro"/>
</dbReference>
<evidence type="ECO:0000259" key="1">
    <source>
        <dbReference type="Pfam" id="PF00814"/>
    </source>
</evidence>
<dbReference type="NCBIfam" id="TIGR03725">
    <property type="entry name" value="T6A_YeaZ"/>
    <property type="match status" value="1"/>
</dbReference>
<reference evidence="2" key="2">
    <citation type="submission" date="2020-09" db="EMBL/GenBank/DDBJ databases">
        <authorList>
            <person name="Sun Q."/>
            <person name="Kim S."/>
        </authorList>
    </citation>
    <scope>NUCLEOTIDE SEQUENCE</scope>
    <source>
        <strain evidence="2">KCTC 12368</strain>
    </source>
</reference>
<dbReference type="RefSeq" id="WP_018475232.1">
    <property type="nucleotide sequence ID" value="NZ_BMWX01000005.1"/>
</dbReference>
<comment type="caution">
    <text evidence="2">The sequence shown here is derived from an EMBL/GenBank/DDBJ whole genome shotgun (WGS) entry which is preliminary data.</text>
</comment>
<dbReference type="PANTHER" id="PTHR11735:SF11">
    <property type="entry name" value="TRNA THREONYLCARBAMOYLADENOSINE BIOSYNTHESIS PROTEIN TSAB"/>
    <property type="match status" value="1"/>
</dbReference>
<dbReference type="Gene3D" id="3.30.420.40">
    <property type="match status" value="2"/>
</dbReference>
<organism evidence="2 3">
    <name type="scientific">Echinicola pacifica</name>
    <dbReference type="NCBI Taxonomy" id="346377"/>
    <lineage>
        <taxon>Bacteria</taxon>
        <taxon>Pseudomonadati</taxon>
        <taxon>Bacteroidota</taxon>
        <taxon>Cytophagia</taxon>
        <taxon>Cytophagales</taxon>
        <taxon>Cyclobacteriaceae</taxon>
        <taxon>Echinicola</taxon>
    </lineage>
</organism>
<gene>
    <name evidence="2" type="ORF">GCM10007049_28840</name>
</gene>
<dbReference type="InterPro" id="IPR043129">
    <property type="entry name" value="ATPase_NBD"/>
</dbReference>
<dbReference type="EMBL" id="BMWX01000005">
    <property type="protein sequence ID" value="GGZ33763.1"/>
    <property type="molecule type" value="Genomic_DNA"/>
</dbReference>
<proteinExistence type="predicted"/>
<accession>A0A918Q6F5</accession>
<name>A0A918Q6F5_9BACT</name>
<dbReference type="SUPFAM" id="SSF53067">
    <property type="entry name" value="Actin-like ATPase domain"/>
    <property type="match status" value="2"/>
</dbReference>
<dbReference type="InterPro" id="IPR022496">
    <property type="entry name" value="T6A_TsaB"/>
</dbReference>